<reference evidence="1 2" key="1">
    <citation type="journal article" date="2016" name="Nat. Commun.">
        <title>Thousands of microbial genomes shed light on interconnected biogeochemical processes in an aquifer system.</title>
        <authorList>
            <person name="Anantharaman K."/>
            <person name="Brown C.T."/>
            <person name="Hug L.A."/>
            <person name="Sharon I."/>
            <person name="Castelle C.J."/>
            <person name="Probst A.J."/>
            <person name="Thomas B.C."/>
            <person name="Singh A."/>
            <person name="Wilkins M.J."/>
            <person name="Karaoz U."/>
            <person name="Brodie E.L."/>
            <person name="Williams K.H."/>
            <person name="Hubbard S.S."/>
            <person name="Banfield J.F."/>
        </authorList>
    </citation>
    <scope>NUCLEOTIDE SEQUENCE [LARGE SCALE GENOMIC DNA]</scope>
</reference>
<sequence>MLDDKDVQKLIKAMKEVFPTAQMVKDSFDNAATKVQVQKIDERIKVVEQKLEDIGDLRPRVKKLEEVLEIE</sequence>
<evidence type="ECO:0000313" key="1">
    <source>
        <dbReference type="EMBL" id="OGZ67942.1"/>
    </source>
</evidence>
<dbReference type="Proteomes" id="UP000178820">
    <property type="component" value="Unassembled WGS sequence"/>
</dbReference>
<protein>
    <submittedName>
        <fullName evidence="1">Uncharacterized protein</fullName>
    </submittedName>
</protein>
<dbReference type="AlphaFoldDB" id="A0A1G2HZG4"/>
<name>A0A1G2HZG4_9BACT</name>
<dbReference type="EMBL" id="MHOT01000026">
    <property type="protein sequence ID" value="OGZ67942.1"/>
    <property type="molecule type" value="Genomic_DNA"/>
</dbReference>
<proteinExistence type="predicted"/>
<dbReference type="STRING" id="1802207.A3D44_01490"/>
<organism evidence="1 2">
    <name type="scientific">Candidatus Staskawiczbacteria bacterium RIFCSPHIGHO2_02_FULL_42_22</name>
    <dbReference type="NCBI Taxonomy" id="1802207"/>
    <lineage>
        <taxon>Bacteria</taxon>
        <taxon>Candidatus Staskawicziibacteriota</taxon>
    </lineage>
</organism>
<gene>
    <name evidence="1" type="ORF">A3D44_01490</name>
</gene>
<accession>A0A1G2HZG4</accession>
<evidence type="ECO:0000313" key="2">
    <source>
        <dbReference type="Proteomes" id="UP000178820"/>
    </source>
</evidence>
<comment type="caution">
    <text evidence="1">The sequence shown here is derived from an EMBL/GenBank/DDBJ whole genome shotgun (WGS) entry which is preliminary data.</text>
</comment>